<dbReference type="Pfam" id="PF08576">
    <property type="entry name" value="DUF1764"/>
    <property type="match status" value="1"/>
</dbReference>
<dbReference type="InterPro" id="IPR013885">
    <property type="entry name" value="DUF1764_euk"/>
</dbReference>
<feature type="region of interest" description="Disordered" evidence="1">
    <location>
        <begin position="1"/>
        <end position="73"/>
    </location>
</feature>
<name>A0A3M7KYL4_AUXPR</name>
<dbReference type="EMBL" id="QOKY01000172">
    <property type="protein sequence ID" value="RMZ54999.1"/>
    <property type="molecule type" value="Genomic_DNA"/>
</dbReference>
<dbReference type="Proteomes" id="UP000279271">
    <property type="component" value="Unassembled WGS sequence"/>
</dbReference>
<evidence type="ECO:0000313" key="2">
    <source>
        <dbReference type="EMBL" id="RMZ54999.1"/>
    </source>
</evidence>
<comment type="caution">
    <text evidence="2">The sequence shown here is derived from an EMBL/GenBank/DDBJ whole genome shotgun (WGS) entry which is preliminary data.</text>
</comment>
<feature type="compositionally biased region" description="Acidic residues" evidence="1">
    <location>
        <begin position="1"/>
        <end position="12"/>
    </location>
</feature>
<proteinExistence type="predicted"/>
<evidence type="ECO:0008006" key="4">
    <source>
        <dbReference type="Google" id="ProtNLM"/>
    </source>
</evidence>
<evidence type="ECO:0000256" key="1">
    <source>
        <dbReference type="SAM" id="MobiDB-lite"/>
    </source>
</evidence>
<dbReference type="PANTHER" id="PTHR34066">
    <property type="entry name" value="GROWTH FACTOR 2"/>
    <property type="match status" value="1"/>
</dbReference>
<reference evidence="3" key="1">
    <citation type="journal article" date="2018" name="Algal Res.">
        <title>Characterization of plant carbon substrate utilization by Auxenochlorella protothecoides.</title>
        <authorList>
            <person name="Vogler B.W."/>
            <person name="Starkenburg S.R."/>
            <person name="Sudasinghe N."/>
            <person name="Schambach J.Y."/>
            <person name="Rollin J.A."/>
            <person name="Pattathil S."/>
            <person name="Barry A.N."/>
        </authorList>
    </citation>
    <scope>NUCLEOTIDE SEQUENCE [LARGE SCALE GENOMIC DNA]</scope>
    <source>
        <strain evidence="3">UTEX 25</strain>
    </source>
</reference>
<organism evidence="2 3">
    <name type="scientific">Auxenochlorella protothecoides</name>
    <name type="common">Green microalga</name>
    <name type="synonym">Chlorella protothecoides</name>
    <dbReference type="NCBI Taxonomy" id="3075"/>
    <lineage>
        <taxon>Eukaryota</taxon>
        <taxon>Viridiplantae</taxon>
        <taxon>Chlorophyta</taxon>
        <taxon>core chlorophytes</taxon>
        <taxon>Trebouxiophyceae</taxon>
        <taxon>Chlorellales</taxon>
        <taxon>Chlorellaceae</taxon>
        <taxon>Auxenochlorella</taxon>
    </lineage>
</organism>
<accession>A0A3M7KYL4</accession>
<gene>
    <name evidence="2" type="ORF">APUTEX25_000516</name>
</gene>
<dbReference type="AlphaFoldDB" id="A0A3M7KYL4"/>
<sequence length="103" mass="10957">MAIDGDSNEIDDLFGKLKSKQSAHPKGSQAPKATADAATAPPTSTSMPSVTVKGSKDDLFGTEPGQGRKRTEEGYAMYTEEELGWGVKAGQSDFCPFDCQCCF</sequence>
<dbReference type="PANTHER" id="PTHR34066:SF1">
    <property type="entry name" value="DUF1764 FAMILY PROTEIN"/>
    <property type="match status" value="1"/>
</dbReference>
<feature type="compositionally biased region" description="Low complexity" evidence="1">
    <location>
        <begin position="28"/>
        <end position="49"/>
    </location>
</feature>
<protein>
    <recommendedName>
        <fullName evidence="4">DUF1764 domain-containing protein</fullName>
    </recommendedName>
</protein>
<evidence type="ECO:0000313" key="3">
    <source>
        <dbReference type="Proteomes" id="UP000279271"/>
    </source>
</evidence>